<dbReference type="WBParaSite" id="ALUE_0001483701-mRNA-1">
    <property type="protein sequence ID" value="ALUE_0001483701-mRNA-1"/>
    <property type="gene ID" value="ALUE_0001483701"/>
</dbReference>
<evidence type="ECO:0000313" key="1">
    <source>
        <dbReference type="Proteomes" id="UP000036681"/>
    </source>
</evidence>
<evidence type="ECO:0000313" key="2">
    <source>
        <dbReference type="WBParaSite" id="ALUE_0001483701-mRNA-1"/>
    </source>
</evidence>
<sequence>MAYMYFAFIKDAIQVLAERDTCHVLIGLVVNAVFIFSNGDRHNIRSCPAVTVIKTILIMARLQERVTKPRSVGENEGAIKLLSARKTDLEAPVRCPLNGGWFTPKTNSTYCIYALGICGRKYFKELLVNDGDFKSKMCGTVELDDLESSAINPCDYRSLTVPAYGGGIVRVKNVSSRSEAPLFLLQCGGECEGTERIQVFFMCCRICDEAMDADSRRILTRLKLLYFAQSDFSLRSVILNKPKKGRTVVKEIKTMNSIIAEKLNETETRRVCLRGNGTNVDVTATLLNKRACISVIGVRNPLFNSSQLRSMKSPHEIRAQFGEQTVSLMDLSENVPAYHYGLNSCEGDYVRGVANGVLPSYVAMAAWEIRCLIEEGKASGNENDTLVNVVRKMERGDVVSHHNFGKEDVQNGIRRQLRHVSPLSSISATTAVNCGAKPTEMRENTIRICVIEKNYFLLTLFLLCKELTLFNEFEAIQKRKFQVCESTIYRHDKQIHFLHNDRKGAPPILENAPTCEQLYYEDRRLASFLHKPCFPTMRTPHFRSHLCSLYCEQILVGRCCLNKRYLEERQILRMLFSALNTMCPFDDNTTEDSIEVMTCCCASSGFCNVDLFLKNRVWYRPNKNCRYNNDYQHLTNKFFIEDSIENHSCIVHFANDEVMKGLSGGKNSHGQVLNVYPGAAIIPIDYSYATLSVGECDYIETKVNPRYVATRECNGTNEANETTHATLESRYLPLKLFVCRCSTDSGGSKMKECDVELRKKIPEKEKATHTEKAVRHRTYCAVVHSTTLHDFVKSITQPQKQKFNRASSVCFTKAVFDPKTRGMLFRSHLDAKGFEAGMATRKMANDNKMPMDHIAFLLLARFATEEDRCLIDVANNRTTEAVCFCRKYTDDGTLSCNSDRREVLHAIRVAVQRMSKRFNSKISISFSLRKQQLTLFSLKTVEVERIETKISSSAQRRISDDNKICVFTGKRTIKHRYLQINSVSGYHIESEELRSIPVITRICTSTIVWQHSMSENCPINELRPSISVKNLATVFGLPRASNPFTRRVSSPSSAPLDFL</sequence>
<dbReference type="AlphaFoldDB" id="A0A9J2PY09"/>
<reference evidence="2" key="1">
    <citation type="submission" date="2023-03" db="UniProtKB">
        <authorList>
            <consortium name="WormBaseParasite"/>
        </authorList>
    </citation>
    <scope>IDENTIFICATION</scope>
</reference>
<keyword evidence="1" id="KW-1185">Reference proteome</keyword>
<dbReference type="Proteomes" id="UP000036681">
    <property type="component" value="Unplaced"/>
</dbReference>
<accession>A0A9J2PY09</accession>
<proteinExistence type="predicted"/>
<organism evidence="1 2">
    <name type="scientific">Ascaris lumbricoides</name>
    <name type="common">Giant roundworm</name>
    <dbReference type="NCBI Taxonomy" id="6252"/>
    <lineage>
        <taxon>Eukaryota</taxon>
        <taxon>Metazoa</taxon>
        <taxon>Ecdysozoa</taxon>
        <taxon>Nematoda</taxon>
        <taxon>Chromadorea</taxon>
        <taxon>Rhabditida</taxon>
        <taxon>Spirurina</taxon>
        <taxon>Ascaridomorpha</taxon>
        <taxon>Ascaridoidea</taxon>
        <taxon>Ascarididae</taxon>
        <taxon>Ascaris</taxon>
    </lineage>
</organism>
<protein>
    <submittedName>
        <fullName evidence="2">Peptidase S1 domain-containing protein</fullName>
    </submittedName>
</protein>
<name>A0A9J2PY09_ASCLU</name>